<comment type="caution">
    <text evidence="1">The sequence shown here is derived from an EMBL/GenBank/DDBJ whole genome shotgun (WGS) entry which is preliminary data.</text>
</comment>
<accession>A0ACB7GUC1</accession>
<proteinExistence type="predicted"/>
<organism evidence="1 2">
    <name type="scientific">Manihot esculenta</name>
    <name type="common">Cassava</name>
    <name type="synonym">Jatropha manihot</name>
    <dbReference type="NCBI Taxonomy" id="3983"/>
    <lineage>
        <taxon>Eukaryota</taxon>
        <taxon>Viridiplantae</taxon>
        <taxon>Streptophyta</taxon>
        <taxon>Embryophyta</taxon>
        <taxon>Tracheophyta</taxon>
        <taxon>Spermatophyta</taxon>
        <taxon>Magnoliopsida</taxon>
        <taxon>eudicotyledons</taxon>
        <taxon>Gunneridae</taxon>
        <taxon>Pentapetalae</taxon>
        <taxon>rosids</taxon>
        <taxon>fabids</taxon>
        <taxon>Malpighiales</taxon>
        <taxon>Euphorbiaceae</taxon>
        <taxon>Crotonoideae</taxon>
        <taxon>Manihoteae</taxon>
        <taxon>Manihot</taxon>
    </lineage>
</organism>
<dbReference type="Proteomes" id="UP000091857">
    <property type="component" value="Chromosome 11"/>
</dbReference>
<name>A0ACB7GUC1_MANES</name>
<sequence length="158" mass="17896">MGGPGLQFVETTNKAFLLKVAWALVMDLQALWAKVVRAKYKMSSEDMETLPKCRNSSNLWIGLNEVRDVFQHSIIWLIGNGKRAQFWEDVCLPSGRRLIKATICNLDVSLVNCRVEQYISRDGNWDWQQLTGCLLALVLLEIASVPVPSMKKGKDMLL</sequence>
<protein>
    <submittedName>
        <fullName evidence="1">Uncharacterized protein</fullName>
    </submittedName>
</protein>
<reference evidence="2" key="1">
    <citation type="journal article" date="2016" name="Nat. Biotechnol.">
        <title>Sequencing wild and cultivated cassava and related species reveals extensive interspecific hybridization and genetic diversity.</title>
        <authorList>
            <person name="Bredeson J.V."/>
            <person name="Lyons J.B."/>
            <person name="Prochnik S.E."/>
            <person name="Wu G.A."/>
            <person name="Ha C.M."/>
            <person name="Edsinger-Gonzales E."/>
            <person name="Grimwood J."/>
            <person name="Schmutz J."/>
            <person name="Rabbi I.Y."/>
            <person name="Egesi C."/>
            <person name="Nauluvula P."/>
            <person name="Lebot V."/>
            <person name="Ndunguru J."/>
            <person name="Mkamilo G."/>
            <person name="Bart R.S."/>
            <person name="Setter T.L."/>
            <person name="Gleadow R.M."/>
            <person name="Kulakow P."/>
            <person name="Ferguson M.E."/>
            <person name="Rounsley S."/>
            <person name="Rokhsar D.S."/>
        </authorList>
    </citation>
    <scope>NUCLEOTIDE SEQUENCE [LARGE SCALE GENOMIC DNA]</scope>
    <source>
        <strain evidence="2">cv. AM560-2</strain>
    </source>
</reference>
<keyword evidence="2" id="KW-1185">Reference proteome</keyword>
<evidence type="ECO:0000313" key="1">
    <source>
        <dbReference type="EMBL" id="KAG8643969.1"/>
    </source>
</evidence>
<evidence type="ECO:0000313" key="2">
    <source>
        <dbReference type="Proteomes" id="UP000091857"/>
    </source>
</evidence>
<gene>
    <name evidence="1" type="ORF">MANES_11G092701v8</name>
</gene>
<dbReference type="EMBL" id="CM004397">
    <property type="protein sequence ID" value="KAG8643969.1"/>
    <property type="molecule type" value="Genomic_DNA"/>
</dbReference>